<accession>I0L212</accession>
<protein>
    <submittedName>
        <fullName evidence="2">Transposase IS4 family</fullName>
    </submittedName>
</protein>
<comment type="caution">
    <text evidence="2">The sequence shown here is derived from an EMBL/GenBank/DDBJ whole genome shotgun (WGS) entry which is preliminary data.</text>
</comment>
<feature type="compositionally biased region" description="Low complexity" evidence="1">
    <location>
        <begin position="14"/>
        <end position="38"/>
    </location>
</feature>
<dbReference type="AlphaFoldDB" id="I0L212"/>
<evidence type="ECO:0000313" key="3">
    <source>
        <dbReference type="Proteomes" id="UP000003448"/>
    </source>
</evidence>
<organism evidence="2 3">
    <name type="scientific">Micromonospora lupini str. Lupac 08</name>
    <dbReference type="NCBI Taxonomy" id="1150864"/>
    <lineage>
        <taxon>Bacteria</taxon>
        <taxon>Bacillati</taxon>
        <taxon>Actinomycetota</taxon>
        <taxon>Actinomycetes</taxon>
        <taxon>Micromonosporales</taxon>
        <taxon>Micromonosporaceae</taxon>
        <taxon>Micromonospora</taxon>
    </lineage>
</organism>
<gene>
    <name evidence="2" type="ORF">MILUP08_42790</name>
</gene>
<sequence>MDWDSGGKSGVPVRSARAQSQSSSGSRTAAATSRKASAPGMAKTRMTAPRMTPGRTLNHLADRIRNHRQQRESRWRRLNPGRQALLALAHLHNCDTYTRLTAGRRQPVPVGRPCPGSRAGPSSLPASASTWWALNGRALVRLLSIRS</sequence>
<reference evidence="3" key="1">
    <citation type="journal article" date="2012" name="J. Bacteriol.">
        <title>Genome Sequence of Micromonospora lupini Lupac 08, Isolated from Root Nodules of Lupinus angustifolius.</title>
        <authorList>
            <person name="Alonso-Vega P."/>
            <person name="Normand P."/>
            <person name="Bacigalupe R."/>
            <person name="Pujic P."/>
            <person name="Lajus A."/>
            <person name="Vallenet D."/>
            <person name="Carro L."/>
            <person name="Coll P."/>
            <person name="Trujillo M.E."/>
        </authorList>
    </citation>
    <scope>NUCLEOTIDE SEQUENCE [LARGE SCALE GENOMIC DNA]</scope>
    <source>
        <strain evidence="3">Lupac 08</strain>
    </source>
</reference>
<dbReference type="EMBL" id="CAIE01000022">
    <property type="protein sequence ID" value="CCH17859.1"/>
    <property type="molecule type" value="Genomic_DNA"/>
</dbReference>
<feature type="region of interest" description="Disordered" evidence="1">
    <location>
        <begin position="1"/>
        <end position="57"/>
    </location>
</feature>
<evidence type="ECO:0000313" key="2">
    <source>
        <dbReference type="EMBL" id="CCH17859.1"/>
    </source>
</evidence>
<keyword evidence="3" id="KW-1185">Reference proteome</keyword>
<evidence type="ECO:0000256" key="1">
    <source>
        <dbReference type="SAM" id="MobiDB-lite"/>
    </source>
</evidence>
<dbReference type="Proteomes" id="UP000003448">
    <property type="component" value="Unassembled WGS sequence"/>
</dbReference>
<name>I0L212_9ACTN</name>
<dbReference type="STRING" id="1150864.MILUP08_42790"/>
<proteinExistence type="predicted"/>